<dbReference type="RefSeq" id="WP_020375599.1">
    <property type="nucleotide sequence ID" value="NZ_FWWY01000001.1"/>
</dbReference>
<dbReference type="InterPro" id="IPR039422">
    <property type="entry name" value="MarR/SlyA-like"/>
</dbReference>
<protein>
    <submittedName>
        <fullName evidence="2">DNA-binding transcriptional regulator, MarR family</fullName>
    </submittedName>
</protein>
<dbReference type="PROSITE" id="PS50995">
    <property type="entry name" value="HTH_MARR_2"/>
    <property type="match status" value="1"/>
</dbReference>
<dbReference type="InterPro" id="IPR036390">
    <property type="entry name" value="WH_DNA-bd_sf"/>
</dbReference>
<keyword evidence="2" id="KW-0238">DNA-binding</keyword>
<dbReference type="AlphaFoldDB" id="A0A1W1WDD3"/>
<dbReference type="Gene3D" id="1.10.10.10">
    <property type="entry name" value="Winged helix-like DNA-binding domain superfamily/Winged helix DNA-binding domain"/>
    <property type="match status" value="1"/>
</dbReference>
<dbReference type="InterPro" id="IPR036388">
    <property type="entry name" value="WH-like_DNA-bd_sf"/>
</dbReference>
<dbReference type="InterPro" id="IPR000835">
    <property type="entry name" value="HTH_MarR-typ"/>
</dbReference>
<dbReference type="GO" id="GO:0003677">
    <property type="term" value="F:DNA binding"/>
    <property type="evidence" value="ECO:0007669"/>
    <property type="project" value="UniProtKB-KW"/>
</dbReference>
<evidence type="ECO:0000259" key="1">
    <source>
        <dbReference type="PROSITE" id="PS50995"/>
    </source>
</evidence>
<organism evidence="2 3">
    <name type="scientific">Sulfobacillus thermosulfidooxidans (strain DSM 9293 / VKM B-1269 / AT-1)</name>
    <dbReference type="NCBI Taxonomy" id="929705"/>
    <lineage>
        <taxon>Bacteria</taxon>
        <taxon>Bacillati</taxon>
        <taxon>Bacillota</taxon>
        <taxon>Clostridia</taxon>
        <taxon>Eubacteriales</taxon>
        <taxon>Clostridiales Family XVII. Incertae Sedis</taxon>
        <taxon>Sulfobacillus</taxon>
    </lineage>
</organism>
<dbReference type="GO" id="GO:0003700">
    <property type="term" value="F:DNA-binding transcription factor activity"/>
    <property type="evidence" value="ECO:0007669"/>
    <property type="project" value="InterPro"/>
</dbReference>
<reference evidence="3" key="1">
    <citation type="submission" date="2017-04" db="EMBL/GenBank/DDBJ databases">
        <authorList>
            <person name="Varghese N."/>
            <person name="Submissions S."/>
        </authorList>
    </citation>
    <scope>NUCLEOTIDE SEQUENCE [LARGE SCALE GENOMIC DNA]</scope>
    <source>
        <strain evidence="3">DSM 9293</strain>
    </source>
</reference>
<dbReference type="OrthoDB" id="9795441at2"/>
<keyword evidence="3" id="KW-1185">Reference proteome</keyword>
<evidence type="ECO:0000313" key="3">
    <source>
        <dbReference type="Proteomes" id="UP000192660"/>
    </source>
</evidence>
<feature type="domain" description="HTH marR-type" evidence="1">
    <location>
        <begin position="2"/>
        <end position="136"/>
    </location>
</feature>
<proteinExistence type="predicted"/>
<name>A0A1W1WDD3_SULTA</name>
<evidence type="ECO:0000313" key="2">
    <source>
        <dbReference type="EMBL" id="SMC04321.1"/>
    </source>
</evidence>
<accession>A0A1W1WDD3</accession>
<dbReference type="PANTHER" id="PTHR33164">
    <property type="entry name" value="TRANSCRIPTIONAL REGULATOR, MARR FAMILY"/>
    <property type="match status" value="1"/>
</dbReference>
<dbReference type="SMART" id="SM00347">
    <property type="entry name" value="HTH_MARR"/>
    <property type="match status" value="1"/>
</dbReference>
<dbReference type="Pfam" id="PF01047">
    <property type="entry name" value="MarR"/>
    <property type="match status" value="1"/>
</dbReference>
<dbReference type="PANTHER" id="PTHR33164:SF43">
    <property type="entry name" value="HTH-TYPE TRANSCRIPTIONAL REPRESSOR YETL"/>
    <property type="match status" value="1"/>
</dbReference>
<gene>
    <name evidence="2" type="ORF">SAMN00768000_1584</name>
</gene>
<dbReference type="SUPFAM" id="SSF46785">
    <property type="entry name" value="Winged helix' DNA-binding domain"/>
    <property type="match status" value="1"/>
</dbReference>
<dbReference type="EMBL" id="FWWY01000001">
    <property type="protein sequence ID" value="SMC04321.1"/>
    <property type="molecule type" value="Genomic_DNA"/>
</dbReference>
<sequence>MEDDVKAALRVFFDAVLTAEPLLNELRTEYGLSLAQIRCLFQLRSGDQTAGELAKSLGIRATSLTRMIERLETENWVKRQNDKHDRRRIVLTLTEEAEDMLSHLDFFLDSPAAMGIKRMTPQERVEFTQALQRFLQHVTDTQNLHRD</sequence>
<dbReference type="GO" id="GO:0006950">
    <property type="term" value="P:response to stress"/>
    <property type="evidence" value="ECO:0007669"/>
    <property type="project" value="TreeGrafter"/>
</dbReference>
<dbReference type="Proteomes" id="UP000192660">
    <property type="component" value="Unassembled WGS sequence"/>
</dbReference>
<dbReference type="STRING" id="28034.BFX07_01465"/>
<dbReference type="PRINTS" id="PR00598">
    <property type="entry name" value="HTHMARR"/>
</dbReference>